<feature type="compositionally biased region" description="Low complexity" evidence="18">
    <location>
        <begin position="584"/>
        <end position="602"/>
    </location>
</feature>
<feature type="compositionally biased region" description="Basic and acidic residues" evidence="18">
    <location>
        <begin position="530"/>
        <end position="546"/>
    </location>
</feature>
<evidence type="ECO:0000256" key="12">
    <source>
        <dbReference type="ARBA" id="ARBA00022771"/>
    </source>
</evidence>
<keyword evidence="8" id="KW-0879">Wnt signaling pathway</keyword>
<evidence type="ECO:0000256" key="3">
    <source>
        <dbReference type="ARBA" id="ARBA00004906"/>
    </source>
</evidence>
<evidence type="ECO:0000256" key="5">
    <source>
        <dbReference type="ARBA" id="ARBA00012483"/>
    </source>
</evidence>
<dbReference type="SMART" id="SM00184">
    <property type="entry name" value="RING"/>
    <property type="match status" value="1"/>
</dbReference>
<keyword evidence="10" id="KW-0479">Metal-binding</keyword>
<keyword evidence="11 19" id="KW-0732">Signal</keyword>
<feature type="chain" id="PRO_5043461240" description="RING-type E3 ubiquitin transferase" evidence="19">
    <location>
        <begin position="45"/>
        <end position="694"/>
    </location>
</feature>
<keyword evidence="12 17" id="KW-0863">Zinc-finger</keyword>
<evidence type="ECO:0000256" key="17">
    <source>
        <dbReference type="PROSITE-ProRule" id="PRU00175"/>
    </source>
</evidence>
<dbReference type="Pfam" id="PF18212">
    <property type="entry name" value="ZNRF_3_ecto"/>
    <property type="match status" value="1"/>
</dbReference>
<comment type="catalytic activity">
    <reaction evidence="1">
        <text>S-ubiquitinyl-[E2 ubiquitin-conjugating enzyme]-L-cysteine + [acceptor protein]-L-lysine = [E2 ubiquitin-conjugating enzyme]-L-cysteine + N(6)-ubiquitinyl-[acceptor protein]-L-lysine.</text>
        <dbReference type="EC" id="2.3.2.27"/>
    </reaction>
</comment>
<evidence type="ECO:0000259" key="20">
    <source>
        <dbReference type="PROSITE" id="PS50089"/>
    </source>
</evidence>
<dbReference type="InterPro" id="IPR040700">
    <property type="entry name" value="ZNRF-3_ecto"/>
</dbReference>
<dbReference type="InterPro" id="IPR013083">
    <property type="entry name" value="Znf_RING/FYVE/PHD"/>
</dbReference>
<dbReference type="InterPro" id="IPR001841">
    <property type="entry name" value="Znf_RING"/>
</dbReference>
<proteinExistence type="inferred from homology"/>
<dbReference type="PROSITE" id="PS50089">
    <property type="entry name" value="ZF_RING_2"/>
    <property type="match status" value="1"/>
</dbReference>
<feature type="signal peptide" evidence="19">
    <location>
        <begin position="1"/>
        <end position="44"/>
    </location>
</feature>
<accession>A0AAV3B1C9</accession>
<dbReference type="InterPro" id="IPR051073">
    <property type="entry name" value="ZNRF3_Arkadia_E3_ligases"/>
</dbReference>
<protein>
    <recommendedName>
        <fullName evidence="5">RING-type E3 ubiquitin transferase</fullName>
        <ecNumber evidence="5">2.3.2.27</ecNumber>
    </recommendedName>
</protein>
<dbReference type="Gene3D" id="3.50.30.30">
    <property type="match status" value="1"/>
</dbReference>
<evidence type="ECO:0000256" key="19">
    <source>
        <dbReference type="SAM" id="SignalP"/>
    </source>
</evidence>
<evidence type="ECO:0000256" key="4">
    <source>
        <dbReference type="ARBA" id="ARBA00008759"/>
    </source>
</evidence>
<keyword evidence="15" id="KW-1133">Transmembrane helix</keyword>
<keyword evidence="22" id="KW-1185">Reference proteome</keyword>
<gene>
    <name evidence="21" type="ORF">GDO54_001754</name>
</gene>
<comment type="pathway">
    <text evidence="3">Protein modification; protein ubiquitination.</text>
</comment>
<dbReference type="Gene3D" id="3.30.40.10">
    <property type="entry name" value="Zinc/RING finger domain, C3HC4 (zinc finger)"/>
    <property type="match status" value="1"/>
</dbReference>
<sequence>MRSSALGVVPGTGRLRYGSPAAGCSMSRARLASLWLLLMLGVQARLGATEPNHRALIRVFPLRMDTPNFTVEGQFAKVSDISYAEGRLFQFHPLSLCNTSEDDPPKIGFVSIVKLESPERSPQPCLPLASKVRLAGERGSRAILFDITDDEGAAKQLQQPAGLSQPVVLLQGHDAERLMNLVHNNTEARVIIEVLEQPKWLDHDIWILVTVVGTVSVIVLCSVIRLRCKQTPAQDSLQQQTLLAISRLGTRKYQHRTSKNWHANGGRGETASTSSSVPVCAVCLEEFSDGQDLRILPCCHEYHLECVDPWLRQNHTCPLCMFDILAEVNTPSRPAQSRPPAQPQFWRPYPGAAQLQYPLQPLTTSLVYPPMNNRIFVSRTPYYLGTGQPWEAAAPRPHRRTSEGPREVVIPPHSQVSSGYLPDDPGSDSSSGPFNGSSSENCTDVSLRCLQGSSSSSCHSSQSNPGDSPPPALASILLPQNDLPGFNTVLPTQNSYASHVHYHQHRHHHYRRHHPNMSHPHRAKRRPRSSRGEARTDLGCQREHRTSNNGESKSLLTRKEHRTLSSKHCLDPRTNKEAFRHSQSSPLSPSPTNEPNEPEASTSLRNHRTEPSSRSHRKKRSVQPPLYSARHFCTNLGAQHCERTPPTWLEGGKHNHTRLNTHRENTAMMHLYHPPHHDQGSDAEGIEAVCEHAV</sequence>
<dbReference type="EC" id="2.3.2.27" evidence="5"/>
<reference evidence="21" key="1">
    <citation type="thesis" date="2020" institute="ProQuest LLC" country="789 East Eisenhower Parkway, Ann Arbor, MI, USA">
        <title>Comparative Genomics and Chromosome Evolution.</title>
        <authorList>
            <person name="Mudd A.B."/>
        </authorList>
    </citation>
    <scope>NUCLEOTIDE SEQUENCE</scope>
    <source>
        <strain evidence="21">1538</strain>
        <tissue evidence="21">Blood</tissue>
    </source>
</reference>
<organism evidence="21 22">
    <name type="scientific">Pyxicephalus adspersus</name>
    <name type="common">African bullfrog</name>
    <dbReference type="NCBI Taxonomy" id="30357"/>
    <lineage>
        <taxon>Eukaryota</taxon>
        <taxon>Metazoa</taxon>
        <taxon>Chordata</taxon>
        <taxon>Craniata</taxon>
        <taxon>Vertebrata</taxon>
        <taxon>Euteleostomi</taxon>
        <taxon>Amphibia</taxon>
        <taxon>Batrachia</taxon>
        <taxon>Anura</taxon>
        <taxon>Neobatrachia</taxon>
        <taxon>Ranoidea</taxon>
        <taxon>Pyxicephalidae</taxon>
        <taxon>Pyxicephalinae</taxon>
        <taxon>Pyxicephalus</taxon>
    </lineage>
</organism>
<dbReference type="GO" id="GO:0030178">
    <property type="term" value="P:negative regulation of Wnt signaling pathway"/>
    <property type="evidence" value="ECO:0007669"/>
    <property type="project" value="UniProtKB-ARBA"/>
</dbReference>
<comment type="subcellular location">
    <subcellularLocation>
        <location evidence="2">Cell membrane</location>
        <topology evidence="2">Single-pass type I membrane protein</topology>
    </subcellularLocation>
</comment>
<keyword evidence="13" id="KW-0833">Ubl conjugation pathway</keyword>
<evidence type="ECO:0000256" key="14">
    <source>
        <dbReference type="ARBA" id="ARBA00022833"/>
    </source>
</evidence>
<dbReference type="SUPFAM" id="SSF57850">
    <property type="entry name" value="RING/U-box"/>
    <property type="match status" value="1"/>
</dbReference>
<dbReference type="PANTHER" id="PTHR16200">
    <property type="entry name" value="RING ZINC FINGER"/>
    <property type="match status" value="1"/>
</dbReference>
<evidence type="ECO:0000256" key="13">
    <source>
        <dbReference type="ARBA" id="ARBA00022786"/>
    </source>
</evidence>
<dbReference type="GO" id="GO:0061630">
    <property type="term" value="F:ubiquitin protein ligase activity"/>
    <property type="evidence" value="ECO:0007669"/>
    <property type="project" value="UniProtKB-EC"/>
</dbReference>
<evidence type="ECO:0000256" key="6">
    <source>
        <dbReference type="ARBA" id="ARBA00022475"/>
    </source>
</evidence>
<feature type="compositionally biased region" description="Basic and acidic residues" evidence="18">
    <location>
        <begin position="568"/>
        <end position="580"/>
    </location>
</feature>
<evidence type="ECO:0000256" key="8">
    <source>
        <dbReference type="ARBA" id="ARBA00022687"/>
    </source>
</evidence>
<feature type="region of interest" description="Disordered" evidence="18">
    <location>
        <begin position="387"/>
        <end position="441"/>
    </location>
</feature>
<dbReference type="GO" id="GO:0008270">
    <property type="term" value="F:zinc ion binding"/>
    <property type="evidence" value="ECO:0007669"/>
    <property type="project" value="UniProtKB-KW"/>
</dbReference>
<dbReference type="Pfam" id="PF13639">
    <property type="entry name" value="zf-RING_2"/>
    <property type="match status" value="1"/>
</dbReference>
<evidence type="ECO:0000256" key="1">
    <source>
        <dbReference type="ARBA" id="ARBA00000900"/>
    </source>
</evidence>
<keyword evidence="6" id="KW-1003">Cell membrane</keyword>
<feature type="compositionally biased region" description="Low complexity" evidence="18">
    <location>
        <begin position="417"/>
        <end position="439"/>
    </location>
</feature>
<comment type="caution">
    <text evidence="21">The sequence shown here is derived from an EMBL/GenBank/DDBJ whole genome shotgun (WGS) entry which is preliminary data.</text>
</comment>
<keyword evidence="7" id="KW-0808">Transferase</keyword>
<comment type="similarity">
    <text evidence="4">Belongs to the ZNRF3 family.</text>
</comment>
<keyword evidence="16" id="KW-0472">Membrane</keyword>
<evidence type="ECO:0000313" key="21">
    <source>
        <dbReference type="EMBL" id="DBA34165.1"/>
    </source>
</evidence>
<evidence type="ECO:0000256" key="9">
    <source>
        <dbReference type="ARBA" id="ARBA00022692"/>
    </source>
</evidence>
<evidence type="ECO:0000256" key="11">
    <source>
        <dbReference type="ARBA" id="ARBA00022729"/>
    </source>
</evidence>
<evidence type="ECO:0000256" key="18">
    <source>
        <dbReference type="SAM" id="MobiDB-lite"/>
    </source>
</evidence>
<evidence type="ECO:0000256" key="10">
    <source>
        <dbReference type="ARBA" id="ARBA00022723"/>
    </source>
</evidence>
<dbReference type="AlphaFoldDB" id="A0AAV3B1C9"/>
<keyword evidence="14" id="KW-0862">Zinc</keyword>
<name>A0AAV3B1C9_PYXAD</name>
<feature type="domain" description="RING-type" evidence="20">
    <location>
        <begin position="280"/>
        <end position="320"/>
    </location>
</feature>
<dbReference type="GO" id="GO:0016055">
    <property type="term" value="P:Wnt signaling pathway"/>
    <property type="evidence" value="ECO:0007669"/>
    <property type="project" value="UniProtKB-KW"/>
</dbReference>
<keyword evidence="9" id="KW-0812">Transmembrane</keyword>
<dbReference type="Proteomes" id="UP001181693">
    <property type="component" value="Unassembled WGS sequence"/>
</dbReference>
<evidence type="ECO:0000256" key="7">
    <source>
        <dbReference type="ARBA" id="ARBA00022679"/>
    </source>
</evidence>
<dbReference type="GO" id="GO:0005886">
    <property type="term" value="C:plasma membrane"/>
    <property type="evidence" value="ECO:0007669"/>
    <property type="project" value="UniProtKB-SubCell"/>
</dbReference>
<feature type="region of interest" description="Disordered" evidence="18">
    <location>
        <begin position="453"/>
        <end position="479"/>
    </location>
</feature>
<feature type="compositionally biased region" description="Basic residues" evidence="18">
    <location>
        <begin position="500"/>
        <end position="529"/>
    </location>
</feature>
<evidence type="ECO:0000256" key="2">
    <source>
        <dbReference type="ARBA" id="ARBA00004251"/>
    </source>
</evidence>
<evidence type="ECO:0000256" key="16">
    <source>
        <dbReference type="ARBA" id="ARBA00023136"/>
    </source>
</evidence>
<evidence type="ECO:0000313" key="22">
    <source>
        <dbReference type="Proteomes" id="UP001181693"/>
    </source>
</evidence>
<evidence type="ECO:0000256" key="15">
    <source>
        <dbReference type="ARBA" id="ARBA00022989"/>
    </source>
</evidence>
<feature type="compositionally biased region" description="Low complexity" evidence="18">
    <location>
        <begin position="453"/>
        <end position="463"/>
    </location>
</feature>
<dbReference type="EMBL" id="DYDO01000001">
    <property type="protein sequence ID" value="DBA34165.1"/>
    <property type="molecule type" value="Genomic_DNA"/>
</dbReference>
<feature type="region of interest" description="Disordered" evidence="18">
    <location>
        <begin position="500"/>
        <end position="626"/>
    </location>
</feature>